<reference evidence="3 4" key="1">
    <citation type="journal article" date="2016" name="Int. J. Syst. Evol. Microbiol.">
        <title>Streptococcuspantholopis sp. nov., isolated from faeces of the Tibetan antelope (Pantholops hodgsonii).</title>
        <authorList>
            <person name="Bai X."/>
            <person name="Xiong Y."/>
            <person name="Lu S."/>
            <person name="Jin D."/>
            <person name="Lai X."/>
            <person name="Yang J."/>
            <person name="Niu L."/>
            <person name="Hu S."/>
            <person name="Meng X."/>
            <person name="Pu J."/>
            <person name="Ye C."/>
            <person name="Xu J."/>
        </authorList>
    </citation>
    <scope>NUCLEOTIDE SEQUENCE [LARGE SCALE GENOMIC DNA]</scope>
    <source>
        <strain evidence="3 4">TA 26</strain>
    </source>
</reference>
<proteinExistence type="inferred from homology"/>
<evidence type="ECO:0000256" key="1">
    <source>
        <dbReference type="ARBA" id="ARBA00034117"/>
    </source>
</evidence>
<dbReference type="OrthoDB" id="2237130at2"/>
<dbReference type="AlphaFoldDB" id="A0A172Q533"/>
<accession>A0A172Q533</accession>
<evidence type="ECO:0000259" key="2">
    <source>
        <dbReference type="PROSITE" id="PS51756"/>
    </source>
</evidence>
<comment type="similarity">
    <text evidence="1">In the N-terminal section; belongs to the LXG family.</text>
</comment>
<protein>
    <recommendedName>
        <fullName evidence="2">LXG domain-containing protein</fullName>
    </recommendedName>
</protein>
<dbReference type="RefSeq" id="WP_067059838.1">
    <property type="nucleotide sequence ID" value="NZ_CP014699.1"/>
</dbReference>
<keyword evidence="4" id="KW-1185">Reference proteome</keyword>
<reference evidence="4" key="2">
    <citation type="submission" date="2016-03" db="EMBL/GenBank/DDBJ databases">
        <title>Streptococcus antelopensis sp. nov., isolated from the feces of the Tibetan antelope (Pantholops hodgsonii) in Hoh Xil National Nature Reserve, Qinghai, China.</title>
        <authorList>
            <person name="Bai X."/>
        </authorList>
    </citation>
    <scope>NUCLEOTIDE SEQUENCE [LARGE SCALE GENOMIC DNA]</scope>
    <source>
        <strain evidence="4">TA 26</strain>
    </source>
</reference>
<dbReference type="STRING" id="1811193.A0O21_00105"/>
<dbReference type="Proteomes" id="UP000077317">
    <property type="component" value="Chromosome"/>
</dbReference>
<sequence length="592" mass="63108">MKIDMTEVNDNKTTLTTSIDNLNSQLETAKTSFTNLVNTDSLQGEVKTAIDGKINNYQIPLLTNFSNSLSTLSAQYDKAIEAFQTTVEETSATAIIDTDYLQGLEDGYSTIESSIATIDSETSKIYSSISDIISLSNPSSSDITTPLSEAKKVLTDTKSNMETFNGWTQGTEFSELLASQGTILASLSELIGVSYTDADASAFYSDASFADGVKTIAQGITSAATPVALLNSVSKALRSAEQEEDSWWQGFAEIWKEYTSAISGSSLYKGVTGSVSLLQTYLKIFIKGSKTRDAADLGGKAFQKLSLSWSAISKSGKDLRSIVKNLKNSKAWGALAKIGKTKGWKSLSKTYKWGKKYFDAVKNPLKSFVNNLSDGAAKIGKWGSKLKSKTLSLGLGLVGKIANSKAWKKVTNSKAWNKVANSKAWKNVSGVPSKLKGPLKSGIKTLGKVARVGGWAMTIAEAGISGYQAYNDKDSRAYHSVGKSAIHAGVETVKNAGPIEYTLAGAEIGSVIPGVGTAVGAGVGFVVGSANAMWGVVDGWLGTDSKERAYSWVENKLDDAYDWTADKVQKAGKAVGDTMSRGWNNVKSAFGF</sequence>
<evidence type="ECO:0000313" key="3">
    <source>
        <dbReference type="EMBL" id="AND78532.1"/>
    </source>
</evidence>
<dbReference type="KEGG" id="spat:A0O21_00105"/>
<dbReference type="Pfam" id="PF04740">
    <property type="entry name" value="LXG"/>
    <property type="match status" value="1"/>
</dbReference>
<dbReference type="PROSITE" id="PS51756">
    <property type="entry name" value="LXG"/>
    <property type="match status" value="1"/>
</dbReference>
<evidence type="ECO:0000313" key="4">
    <source>
        <dbReference type="Proteomes" id="UP000077317"/>
    </source>
</evidence>
<organism evidence="3 4">
    <name type="scientific">Streptococcus pantholopis</name>
    <dbReference type="NCBI Taxonomy" id="1811193"/>
    <lineage>
        <taxon>Bacteria</taxon>
        <taxon>Bacillati</taxon>
        <taxon>Bacillota</taxon>
        <taxon>Bacilli</taxon>
        <taxon>Lactobacillales</taxon>
        <taxon>Streptococcaceae</taxon>
        <taxon>Streptococcus</taxon>
    </lineage>
</organism>
<dbReference type="EMBL" id="CP014699">
    <property type="protein sequence ID" value="AND78532.1"/>
    <property type="molecule type" value="Genomic_DNA"/>
</dbReference>
<dbReference type="InterPro" id="IPR006829">
    <property type="entry name" value="LXG_dom"/>
</dbReference>
<gene>
    <name evidence="3" type="ORF">A0O21_00105</name>
</gene>
<name>A0A172Q533_9STRE</name>
<feature type="domain" description="LXG" evidence="2">
    <location>
        <begin position="1"/>
        <end position="234"/>
    </location>
</feature>